<dbReference type="PANTHER" id="PTHR11410">
    <property type="entry name" value="ATP SYNTHASE SUBUNIT A"/>
    <property type="match status" value="1"/>
</dbReference>
<keyword evidence="10 11" id="KW-0066">ATP synthesis</keyword>
<feature type="transmembrane region" description="Helical" evidence="11">
    <location>
        <begin position="105"/>
        <end position="125"/>
    </location>
</feature>
<evidence type="ECO:0000313" key="14">
    <source>
        <dbReference type="Proteomes" id="UP000295705"/>
    </source>
</evidence>
<comment type="caution">
    <text evidence="13">The sequence shown here is derived from an EMBL/GenBank/DDBJ whole genome shotgun (WGS) entry which is preliminary data.</text>
</comment>
<keyword evidence="11" id="KW-1003">Cell membrane</keyword>
<evidence type="ECO:0000256" key="7">
    <source>
        <dbReference type="ARBA" id="ARBA00022989"/>
    </source>
</evidence>
<keyword evidence="8 11" id="KW-0406">Ion transport</keyword>
<dbReference type="AlphaFoldDB" id="A0A4R6VRM0"/>
<keyword evidence="9 11" id="KW-0472">Membrane</keyword>
<evidence type="ECO:0000256" key="3">
    <source>
        <dbReference type="ARBA" id="ARBA00022448"/>
    </source>
</evidence>
<dbReference type="PROSITE" id="PS00449">
    <property type="entry name" value="ATPASE_A"/>
    <property type="match status" value="1"/>
</dbReference>
<comment type="subcellular location">
    <subcellularLocation>
        <location evidence="11 12">Cell membrane</location>
        <topology evidence="11 12">Multi-pass membrane protein</topology>
    </subcellularLocation>
    <subcellularLocation>
        <location evidence="1">Membrane</location>
        <topology evidence="1">Multi-pass membrane protein</topology>
    </subcellularLocation>
</comment>
<dbReference type="Pfam" id="PF00119">
    <property type="entry name" value="ATP-synt_A"/>
    <property type="match status" value="1"/>
</dbReference>
<dbReference type="InterPro" id="IPR045083">
    <property type="entry name" value="ATP_synth_F0_asu_bact/mt"/>
</dbReference>
<dbReference type="PRINTS" id="PR00123">
    <property type="entry name" value="ATPASEA"/>
</dbReference>
<evidence type="ECO:0000256" key="2">
    <source>
        <dbReference type="ARBA" id="ARBA00006810"/>
    </source>
</evidence>
<evidence type="ECO:0000256" key="6">
    <source>
        <dbReference type="ARBA" id="ARBA00022781"/>
    </source>
</evidence>
<feature type="transmembrane region" description="Helical" evidence="11">
    <location>
        <begin position="49"/>
        <end position="67"/>
    </location>
</feature>
<dbReference type="EMBL" id="SNYO01000001">
    <property type="protein sequence ID" value="TDQ65227.1"/>
    <property type="molecule type" value="Genomic_DNA"/>
</dbReference>
<dbReference type="GO" id="GO:0005886">
    <property type="term" value="C:plasma membrane"/>
    <property type="evidence" value="ECO:0007669"/>
    <property type="project" value="UniProtKB-SubCell"/>
</dbReference>
<dbReference type="Gene3D" id="1.20.120.220">
    <property type="entry name" value="ATP synthase, F0 complex, subunit A"/>
    <property type="match status" value="1"/>
</dbReference>
<protein>
    <recommendedName>
        <fullName evidence="11 12">ATP synthase subunit a</fullName>
    </recommendedName>
    <alternativeName>
        <fullName evidence="11">ATP synthase F0 sector subunit a</fullName>
    </alternativeName>
    <alternativeName>
        <fullName evidence="11">F-ATPase subunit 6</fullName>
    </alternativeName>
</protein>
<keyword evidence="3 11" id="KW-0813">Transport</keyword>
<dbReference type="InterPro" id="IPR000568">
    <property type="entry name" value="ATP_synth_F0_asu"/>
</dbReference>
<dbReference type="RefSeq" id="WP_133824615.1">
    <property type="nucleotide sequence ID" value="NZ_BAABHR010000046.1"/>
</dbReference>
<dbReference type="HAMAP" id="MF_01393">
    <property type="entry name" value="ATP_synth_a_bact"/>
    <property type="match status" value="1"/>
</dbReference>
<dbReference type="GO" id="GO:0045259">
    <property type="term" value="C:proton-transporting ATP synthase complex"/>
    <property type="evidence" value="ECO:0007669"/>
    <property type="project" value="UniProtKB-KW"/>
</dbReference>
<gene>
    <name evidence="11" type="primary">atpB</name>
    <name evidence="13" type="ORF">EV188_101477</name>
</gene>
<keyword evidence="4 11" id="KW-0138">CF(0)</keyword>
<dbReference type="Proteomes" id="UP000295705">
    <property type="component" value="Unassembled WGS sequence"/>
</dbReference>
<dbReference type="CDD" id="cd00310">
    <property type="entry name" value="ATP-synt_Fo_a_6"/>
    <property type="match status" value="1"/>
</dbReference>
<sequence>MISSLLTQVPAPPVPPGTPAEGFKAPGVEDFNLPPIFEGVPVLEWVDKVSIQFIVAALIVWGFFALATKDPKVVPGRLQFLAEKFQGIVRDQIARDNIGPDFRKYVPYLVALFAFILVNNVFGILPFVQFPSFSHPGMAYALAAITWLIYNYVGIKKQGFGGYVQLMTWPPGVPGWVRVILTPIEFLSNFILRPVTLSLRLFGNMLAGHLLLLVFIFGGEYMLTVADDLVLNVLSPFAFLFAIVMTFFEAFIQVVQAYIFTVLTASYIGASLADEH</sequence>
<feature type="transmembrane region" description="Helical" evidence="11">
    <location>
        <begin position="198"/>
        <end position="217"/>
    </location>
</feature>
<keyword evidence="7 11" id="KW-1133">Transmembrane helix</keyword>
<keyword evidence="5 11" id="KW-0812">Transmembrane</keyword>
<name>A0A4R6VRM0_9PSEU</name>
<evidence type="ECO:0000256" key="1">
    <source>
        <dbReference type="ARBA" id="ARBA00004141"/>
    </source>
</evidence>
<organism evidence="13 14">
    <name type="scientific">Actinomycetospora succinea</name>
    <dbReference type="NCBI Taxonomy" id="663603"/>
    <lineage>
        <taxon>Bacteria</taxon>
        <taxon>Bacillati</taxon>
        <taxon>Actinomycetota</taxon>
        <taxon>Actinomycetes</taxon>
        <taxon>Pseudonocardiales</taxon>
        <taxon>Pseudonocardiaceae</taxon>
        <taxon>Actinomycetospora</taxon>
    </lineage>
</organism>
<evidence type="ECO:0000256" key="8">
    <source>
        <dbReference type="ARBA" id="ARBA00023065"/>
    </source>
</evidence>
<feature type="transmembrane region" description="Helical" evidence="11">
    <location>
        <begin position="137"/>
        <end position="155"/>
    </location>
</feature>
<evidence type="ECO:0000256" key="12">
    <source>
        <dbReference type="RuleBase" id="RU000483"/>
    </source>
</evidence>
<dbReference type="OrthoDB" id="9809130at2"/>
<dbReference type="PANTHER" id="PTHR11410:SF0">
    <property type="entry name" value="ATP SYNTHASE SUBUNIT A"/>
    <property type="match status" value="1"/>
</dbReference>
<evidence type="ECO:0000256" key="5">
    <source>
        <dbReference type="ARBA" id="ARBA00022692"/>
    </source>
</evidence>
<keyword evidence="14" id="KW-1185">Reference proteome</keyword>
<comment type="similarity">
    <text evidence="2 11 12">Belongs to the ATPase A chain family.</text>
</comment>
<dbReference type="GO" id="GO:0046933">
    <property type="term" value="F:proton-transporting ATP synthase activity, rotational mechanism"/>
    <property type="evidence" value="ECO:0007669"/>
    <property type="project" value="UniProtKB-UniRule"/>
</dbReference>
<dbReference type="SUPFAM" id="SSF81336">
    <property type="entry name" value="F1F0 ATP synthase subunit A"/>
    <property type="match status" value="1"/>
</dbReference>
<comment type="function">
    <text evidence="11 12">Key component of the proton channel; it plays a direct role in the translocation of protons across the membrane.</text>
</comment>
<evidence type="ECO:0000256" key="10">
    <source>
        <dbReference type="ARBA" id="ARBA00023310"/>
    </source>
</evidence>
<dbReference type="InterPro" id="IPR023011">
    <property type="entry name" value="ATP_synth_F0_asu_AS"/>
</dbReference>
<evidence type="ECO:0000256" key="4">
    <source>
        <dbReference type="ARBA" id="ARBA00022547"/>
    </source>
</evidence>
<evidence type="ECO:0000256" key="11">
    <source>
        <dbReference type="HAMAP-Rule" id="MF_01393"/>
    </source>
</evidence>
<dbReference type="InterPro" id="IPR035908">
    <property type="entry name" value="F0_ATP_A_sf"/>
</dbReference>
<proteinExistence type="inferred from homology"/>
<keyword evidence="6 11" id="KW-0375">Hydrogen ion transport</keyword>
<reference evidence="13 14" key="1">
    <citation type="submission" date="2019-03" db="EMBL/GenBank/DDBJ databases">
        <title>Genomic Encyclopedia of Type Strains, Phase IV (KMG-IV): sequencing the most valuable type-strain genomes for metagenomic binning, comparative biology and taxonomic classification.</title>
        <authorList>
            <person name="Goeker M."/>
        </authorList>
    </citation>
    <scope>NUCLEOTIDE SEQUENCE [LARGE SCALE GENOMIC DNA]</scope>
    <source>
        <strain evidence="13 14">DSM 45775</strain>
    </source>
</reference>
<dbReference type="NCBIfam" id="TIGR01131">
    <property type="entry name" value="ATP_synt_6_or_A"/>
    <property type="match status" value="1"/>
</dbReference>
<accession>A0A4R6VRM0</accession>
<evidence type="ECO:0000256" key="9">
    <source>
        <dbReference type="ARBA" id="ARBA00023136"/>
    </source>
</evidence>
<evidence type="ECO:0000313" key="13">
    <source>
        <dbReference type="EMBL" id="TDQ65227.1"/>
    </source>
</evidence>